<evidence type="ECO:0000313" key="9">
    <source>
        <dbReference type="EnsemblPlants" id="KQL04191"/>
    </source>
</evidence>
<evidence type="ECO:0000259" key="7">
    <source>
        <dbReference type="PROSITE" id="PS51081"/>
    </source>
</evidence>
<name>K3XSX7_SETIT</name>
<dbReference type="UniPathway" id="UPA00143"/>
<keyword evidence="10" id="KW-1185">Reference proteome</keyword>
<dbReference type="GO" id="GO:0008270">
    <property type="term" value="F:zinc ion binding"/>
    <property type="evidence" value="ECO:0007669"/>
    <property type="project" value="UniProtKB-KW"/>
</dbReference>
<accession>K3XSX7</accession>
<dbReference type="InterPro" id="IPR044286">
    <property type="entry name" value="SINL_plant"/>
</dbReference>
<dbReference type="EnsemblPlants" id="KQL04191">
    <property type="protein sequence ID" value="KQL04191"/>
    <property type="gene ID" value="SETIT_005030mg"/>
</dbReference>
<reference evidence="8 10" key="1">
    <citation type="journal article" date="2012" name="Nat. Biotechnol.">
        <title>Reference genome sequence of the model plant Setaria.</title>
        <authorList>
            <person name="Bennetzen J.L."/>
            <person name="Schmutz J."/>
            <person name="Wang H."/>
            <person name="Percifield R."/>
            <person name="Hawkins J."/>
            <person name="Pontaroli A.C."/>
            <person name="Estep M."/>
            <person name="Feng L."/>
            <person name="Vaughn J.N."/>
            <person name="Grimwood J."/>
            <person name="Jenkins J."/>
            <person name="Barry K."/>
            <person name="Lindquist E."/>
            <person name="Hellsten U."/>
            <person name="Deshpande S."/>
            <person name="Wang X."/>
            <person name="Wu X."/>
            <person name="Mitros T."/>
            <person name="Triplett J."/>
            <person name="Yang X."/>
            <person name="Ye C.Y."/>
            <person name="Mauro-Herrera M."/>
            <person name="Wang L."/>
            <person name="Li P."/>
            <person name="Sharma M."/>
            <person name="Sharma R."/>
            <person name="Ronald P.C."/>
            <person name="Panaud O."/>
            <person name="Kellogg E.A."/>
            <person name="Brutnell T.P."/>
            <person name="Doust A.N."/>
            <person name="Tuskan G.A."/>
            <person name="Rokhsar D."/>
            <person name="Devos K.M."/>
        </authorList>
    </citation>
    <scope>NUCLEOTIDE SEQUENCE [LARGE SCALE GENOMIC DNA]</scope>
    <source>
        <strain evidence="10">cv. Yugu1</strain>
        <strain evidence="8">Yugu1</strain>
    </source>
</reference>
<dbReference type="SUPFAM" id="SSF49599">
    <property type="entry name" value="TRAF domain-like"/>
    <property type="match status" value="1"/>
</dbReference>
<dbReference type="GO" id="GO:0005737">
    <property type="term" value="C:cytoplasm"/>
    <property type="evidence" value="ECO:0000318"/>
    <property type="project" value="GO_Central"/>
</dbReference>
<feature type="region of interest" description="Disordered" evidence="6">
    <location>
        <begin position="258"/>
        <end position="320"/>
    </location>
</feature>
<dbReference type="Gramene" id="KQL04191">
    <property type="protein sequence ID" value="KQL04191"/>
    <property type="gene ID" value="SETIT_005030mg"/>
</dbReference>
<dbReference type="Gene3D" id="3.30.40.10">
    <property type="entry name" value="Zinc/RING finger domain, C3HC4 (zinc finger)"/>
    <property type="match status" value="1"/>
</dbReference>
<gene>
    <name evidence="8" type="ORF">SETIT_5G083700v2</name>
</gene>
<protein>
    <recommendedName>
        <fullName evidence="7">SIAH-type domain-containing protein</fullName>
    </recommendedName>
</protein>
<evidence type="ECO:0000256" key="2">
    <source>
        <dbReference type="ARBA" id="ARBA00022771"/>
    </source>
</evidence>
<comment type="function">
    <text evidence="4">E3 ubiquitin-protein ligase that mediates ubiquitination and subsequent proteasomal degradation of target proteins. E3 ubiquitin ligases accept ubiquitin from an E2 ubiquitin-conjugating enzyme in the form of a thioester and then directly transfers the ubiquitin to targeted substrates. It probably triggers the ubiquitin-mediated degradation of different substrates.</text>
</comment>
<dbReference type="InterPro" id="IPR013083">
    <property type="entry name" value="Znf_RING/FYVE/PHD"/>
</dbReference>
<evidence type="ECO:0000256" key="1">
    <source>
        <dbReference type="ARBA" id="ARBA00022723"/>
    </source>
</evidence>
<evidence type="ECO:0000313" key="10">
    <source>
        <dbReference type="Proteomes" id="UP000004995"/>
    </source>
</evidence>
<dbReference type="Pfam" id="PF21361">
    <property type="entry name" value="Sina_ZnF"/>
    <property type="match status" value="1"/>
</dbReference>
<keyword evidence="2 5" id="KW-0863">Zinc-finger</keyword>
<proteinExistence type="predicted"/>
<dbReference type="GO" id="GO:0061630">
    <property type="term" value="F:ubiquitin protein ligase activity"/>
    <property type="evidence" value="ECO:0000318"/>
    <property type="project" value="GO_Central"/>
</dbReference>
<dbReference type="OMA" id="AKVPCAH"/>
<dbReference type="EMBL" id="AGNK02002833">
    <property type="status" value="NOT_ANNOTATED_CDS"/>
    <property type="molecule type" value="Genomic_DNA"/>
</dbReference>
<dbReference type="AlphaFoldDB" id="K3XSX7"/>
<dbReference type="PANTHER" id="PTHR46632:SF9">
    <property type="entry name" value="RING-TYPE E3 UBIQUITIN TRANSFERASE"/>
    <property type="match status" value="1"/>
</dbReference>
<feature type="domain" description="SIAH-type" evidence="7">
    <location>
        <begin position="32"/>
        <end position="90"/>
    </location>
</feature>
<dbReference type="InterPro" id="IPR013010">
    <property type="entry name" value="Znf_SIAH"/>
</dbReference>
<dbReference type="HOGENOM" id="CLU_869878_0_0_1"/>
<sequence>MDNEPQVILRMSVTLFHGEACLRPLKPPTFKDAKLPCAHREFGCESYVVYHEEADHLRACPWAPCSCPDQGCPFFSSPARLLEHLGAHHPWPVTAVSYGKPCKLPVPPPQGWHILVAGEEEEDRRVFLVAASVLGAATAVSVVCVRANGDAAAGAPQFECVLWVEGPVHNRAYTTISSTVRSSNLSRGFAAADQGMFLAVPPQLLHGASGETPVLTVRINRAVLMQQSPALKHHSNTNLVSSRSRSWGWTLEKLVPPPARAARGATHAPRRAARWSSSRGCSPKQPVGQELRRQGPPPAKTSAGQELRHQGPPPIETSAR</sequence>
<dbReference type="EMBL" id="CM003532">
    <property type="protein sequence ID" value="RCV24433.1"/>
    <property type="molecule type" value="Genomic_DNA"/>
</dbReference>
<feature type="compositionally biased region" description="Pro residues" evidence="6">
    <location>
        <begin position="311"/>
        <end position="320"/>
    </location>
</feature>
<dbReference type="GO" id="GO:0016567">
    <property type="term" value="P:protein ubiquitination"/>
    <property type="evidence" value="ECO:0007669"/>
    <property type="project" value="UniProtKB-UniPathway"/>
</dbReference>
<evidence type="ECO:0000256" key="3">
    <source>
        <dbReference type="ARBA" id="ARBA00022833"/>
    </source>
</evidence>
<keyword evidence="3" id="KW-0862">Zinc</keyword>
<evidence type="ECO:0000256" key="6">
    <source>
        <dbReference type="SAM" id="MobiDB-lite"/>
    </source>
</evidence>
<dbReference type="eggNOG" id="KOG3002">
    <property type="taxonomic scope" value="Eukaryota"/>
</dbReference>
<evidence type="ECO:0000313" key="8">
    <source>
        <dbReference type="EMBL" id="RCV24433.1"/>
    </source>
</evidence>
<dbReference type="Proteomes" id="UP000004995">
    <property type="component" value="Unassembled WGS sequence"/>
</dbReference>
<reference evidence="8" key="2">
    <citation type="submission" date="2015-07" db="EMBL/GenBank/DDBJ databases">
        <authorList>
            <person name="Noorani M."/>
        </authorList>
    </citation>
    <scope>NUCLEOTIDE SEQUENCE</scope>
    <source>
        <strain evidence="8">Yugu1</strain>
    </source>
</reference>
<keyword evidence="1" id="KW-0479">Metal-binding</keyword>
<evidence type="ECO:0000256" key="5">
    <source>
        <dbReference type="PROSITE-ProRule" id="PRU00455"/>
    </source>
</evidence>
<reference evidence="9" key="3">
    <citation type="submission" date="2018-08" db="UniProtKB">
        <authorList>
            <consortium name="EnsemblPlants"/>
        </authorList>
    </citation>
    <scope>IDENTIFICATION</scope>
    <source>
        <strain evidence="9">Yugu1</strain>
    </source>
</reference>
<evidence type="ECO:0000256" key="4">
    <source>
        <dbReference type="ARBA" id="ARBA00024004"/>
    </source>
</evidence>
<dbReference type="PROSITE" id="PS51081">
    <property type="entry name" value="ZF_SIAH"/>
    <property type="match status" value="1"/>
</dbReference>
<dbReference type="OrthoDB" id="4788989at2759"/>
<organism evidence="8">
    <name type="scientific">Setaria italica</name>
    <name type="common">Foxtail millet</name>
    <name type="synonym">Panicum italicum</name>
    <dbReference type="NCBI Taxonomy" id="4555"/>
    <lineage>
        <taxon>Eukaryota</taxon>
        <taxon>Viridiplantae</taxon>
        <taxon>Streptophyta</taxon>
        <taxon>Embryophyta</taxon>
        <taxon>Tracheophyta</taxon>
        <taxon>Spermatophyta</taxon>
        <taxon>Magnoliopsida</taxon>
        <taxon>Liliopsida</taxon>
        <taxon>Poales</taxon>
        <taxon>Poaceae</taxon>
        <taxon>PACMAD clade</taxon>
        <taxon>Panicoideae</taxon>
        <taxon>Panicodae</taxon>
        <taxon>Paniceae</taxon>
        <taxon>Cenchrinae</taxon>
        <taxon>Setaria</taxon>
    </lineage>
</organism>
<dbReference type="PANTHER" id="PTHR46632">
    <property type="entry name" value="E3 UBIQUITIN-PROTEIN LIGASE SINA-LIKE 4"/>
    <property type="match status" value="1"/>
</dbReference>